<dbReference type="Pfam" id="PF02771">
    <property type="entry name" value="Acyl-CoA_dh_N"/>
    <property type="match status" value="1"/>
</dbReference>
<dbReference type="STRING" id="134601.AFA91_09720"/>
<dbReference type="GO" id="GO:0005886">
    <property type="term" value="C:plasma membrane"/>
    <property type="evidence" value="ECO:0007669"/>
    <property type="project" value="TreeGrafter"/>
</dbReference>
<accession>A0A0K0X425</accession>
<dbReference type="Pfam" id="PF02770">
    <property type="entry name" value="Acyl-CoA_dh_M"/>
    <property type="match status" value="1"/>
</dbReference>
<name>A0A0K0X425_MYCGD</name>
<feature type="domain" description="Acyl-CoA oxidase/dehydrogenase middle" evidence="8">
    <location>
        <begin position="134"/>
        <end position="228"/>
    </location>
</feature>
<evidence type="ECO:0000259" key="9">
    <source>
        <dbReference type="Pfam" id="PF02771"/>
    </source>
</evidence>
<dbReference type="PATRIC" id="fig|134601.6.peg.2026"/>
<dbReference type="GO" id="GO:0016627">
    <property type="term" value="F:oxidoreductase activity, acting on the CH-CH group of donors"/>
    <property type="evidence" value="ECO:0007669"/>
    <property type="project" value="InterPro"/>
</dbReference>
<reference evidence="10 11" key="1">
    <citation type="submission" date="2015-07" db="EMBL/GenBank/DDBJ databases">
        <title>Complete genome sequence of Mycobacterium goodii X7B, a facultative thermophilic biodesulfurizing bacterium.</title>
        <authorList>
            <person name="Yu B."/>
            <person name="Li F."/>
            <person name="Xu P."/>
        </authorList>
    </citation>
    <scope>NUCLEOTIDE SEQUENCE [LARGE SCALE GENOMIC DNA]</scope>
    <source>
        <strain evidence="10 11">X7B</strain>
    </source>
</reference>
<evidence type="ECO:0000256" key="2">
    <source>
        <dbReference type="ARBA" id="ARBA00009347"/>
    </source>
</evidence>
<evidence type="ECO:0008006" key="12">
    <source>
        <dbReference type="Google" id="ProtNLM"/>
    </source>
</evidence>
<keyword evidence="5 6" id="KW-0560">Oxidoreductase</keyword>
<evidence type="ECO:0000256" key="3">
    <source>
        <dbReference type="ARBA" id="ARBA00022630"/>
    </source>
</evidence>
<evidence type="ECO:0000256" key="6">
    <source>
        <dbReference type="RuleBase" id="RU362125"/>
    </source>
</evidence>
<gene>
    <name evidence="10" type="ORF">AFA91_09720</name>
</gene>
<dbReference type="InterPro" id="IPR037069">
    <property type="entry name" value="AcylCoA_DH/ox_N_sf"/>
</dbReference>
<dbReference type="InterPro" id="IPR036250">
    <property type="entry name" value="AcylCo_DH-like_C"/>
</dbReference>
<evidence type="ECO:0000256" key="5">
    <source>
        <dbReference type="ARBA" id="ARBA00023002"/>
    </source>
</evidence>
<keyword evidence="3 6" id="KW-0285">Flavoprotein</keyword>
<comment type="cofactor">
    <cofactor evidence="1 6">
        <name>FAD</name>
        <dbReference type="ChEBI" id="CHEBI:57692"/>
    </cofactor>
</comment>
<dbReference type="Gene3D" id="2.40.110.10">
    <property type="entry name" value="Butyryl-CoA Dehydrogenase, subunit A, domain 2"/>
    <property type="match status" value="1"/>
</dbReference>
<dbReference type="SUPFAM" id="SSF47203">
    <property type="entry name" value="Acyl-CoA dehydrogenase C-terminal domain-like"/>
    <property type="match status" value="1"/>
</dbReference>
<sequence length="395" mass="42936">MRLAKSPVPTGTVVDDHQFRMAVRSWIGENLPEAWRHSSFGPSDEAHVQRRTHFGRLLGEAGWLSICWARSVGGGEMDASRRIILLEELVAAGAPEPMNANVLGIFAPTLIKFGTLDQCQRFLPGMVNHESIWCQGFSEPGAGSDLAGITTRATVAGDELVVTGQKVWTSYAHLAEYCYALVRTSSESRRHSGLTLVIVPMGQDGVQVRPLRNMVGTEEFCEVFFEDVRVPVANVVGTLGDGWRLAMYALAQERSVGLAQRSLKLAAEFRRVAAMAAHGRTDGNPRVSDALFSQGVVDAYVRSKVVTATVRRAIELDAAGADIGVLSSIAKVFWSESHQSQMDLAAELLGPKFVTGDDTGADWYRAAMFTRAETIYGGTSQIQRNVIARSLGLPK</sequence>
<dbReference type="Gene3D" id="1.20.140.10">
    <property type="entry name" value="Butyryl-CoA Dehydrogenase, subunit A, domain 3"/>
    <property type="match status" value="1"/>
</dbReference>
<dbReference type="InterPro" id="IPR013786">
    <property type="entry name" value="AcylCoA_DH/ox_N"/>
</dbReference>
<feature type="domain" description="Acyl-CoA dehydrogenase/oxidase N-terminal" evidence="9">
    <location>
        <begin position="16"/>
        <end position="129"/>
    </location>
</feature>
<feature type="domain" description="Acyl-CoA dehydrogenase/oxidase C-terminal" evidence="7">
    <location>
        <begin position="240"/>
        <end position="391"/>
    </location>
</feature>
<organism evidence="10 11">
    <name type="scientific">Mycolicibacterium goodii</name>
    <name type="common">Mycobacterium goodii</name>
    <dbReference type="NCBI Taxonomy" id="134601"/>
    <lineage>
        <taxon>Bacteria</taxon>
        <taxon>Bacillati</taxon>
        <taxon>Actinomycetota</taxon>
        <taxon>Actinomycetes</taxon>
        <taxon>Mycobacteriales</taxon>
        <taxon>Mycobacteriaceae</taxon>
        <taxon>Mycolicibacterium</taxon>
    </lineage>
</organism>
<dbReference type="Pfam" id="PF00441">
    <property type="entry name" value="Acyl-CoA_dh_1"/>
    <property type="match status" value="1"/>
</dbReference>
<proteinExistence type="inferred from homology"/>
<evidence type="ECO:0000256" key="1">
    <source>
        <dbReference type="ARBA" id="ARBA00001974"/>
    </source>
</evidence>
<dbReference type="PANTHER" id="PTHR43292">
    <property type="entry name" value="ACYL-COA DEHYDROGENASE"/>
    <property type="match status" value="1"/>
</dbReference>
<comment type="similarity">
    <text evidence="2 6">Belongs to the acyl-CoA dehydrogenase family.</text>
</comment>
<dbReference type="EMBL" id="CP012150">
    <property type="protein sequence ID" value="AKS32102.1"/>
    <property type="molecule type" value="Genomic_DNA"/>
</dbReference>
<evidence type="ECO:0000256" key="4">
    <source>
        <dbReference type="ARBA" id="ARBA00022827"/>
    </source>
</evidence>
<dbReference type="PANTHER" id="PTHR43292:SF3">
    <property type="entry name" value="ACYL-COA DEHYDROGENASE FADE29"/>
    <property type="match status" value="1"/>
</dbReference>
<dbReference type="Proteomes" id="UP000062255">
    <property type="component" value="Chromosome"/>
</dbReference>
<evidence type="ECO:0000313" key="11">
    <source>
        <dbReference type="Proteomes" id="UP000062255"/>
    </source>
</evidence>
<protein>
    <recommendedName>
        <fullName evidence="12">Acyl-CoA dehydrogenase</fullName>
    </recommendedName>
</protein>
<dbReference type="InterPro" id="IPR006091">
    <property type="entry name" value="Acyl-CoA_Oxase/DH_mid-dom"/>
</dbReference>
<dbReference type="Gene3D" id="1.10.540.10">
    <property type="entry name" value="Acyl-CoA dehydrogenase/oxidase, N-terminal domain"/>
    <property type="match status" value="1"/>
</dbReference>
<dbReference type="InterPro" id="IPR046373">
    <property type="entry name" value="Acyl-CoA_Oxase/DH_mid-dom_sf"/>
</dbReference>
<dbReference type="KEGG" id="mgo:AFA91_09720"/>
<dbReference type="AlphaFoldDB" id="A0A0K0X425"/>
<dbReference type="GO" id="GO:0050660">
    <property type="term" value="F:flavin adenine dinucleotide binding"/>
    <property type="evidence" value="ECO:0007669"/>
    <property type="project" value="InterPro"/>
</dbReference>
<keyword evidence="4 6" id="KW-0274">FAD</keyword>
<evidence type="ECO:0000259" key="8">
    <source>
        <dbReference type="Pfam" id="PF02770"/>
    </source>
</evidence>
<dbReference type="FunFam" id="2.40.110.10:FF:000011">
    <property type="entry name" value="Acyl-CoA dehydrogenase FadE34"/>
    <property type="match status" value="1"/>
</dbReference>
<dbReference type="SUPFAM" id="SSF56645">
    <property type="entry name" value="Acyl-CoA dehydrogenase NM domain-like"/>
    <property type="match status" value="1"/>
</dbReference>
<dbReference type="InterPro" id="IPR052161">
    <property type="entry name" value="Mycobact_Acyl-CoA_DH"/>
</dbReference>
<evidence type="ECO:0000259" key="7">
    <source>
        <dbReference type="Pfam" id="PF00441"/>
    </source>
</evidence>
<dbReference type="InterPro" id="IPR009100">
    <property type="entry name" value="AcylCoA_DH/oxidase_NM_dom_sf"/>
</dbReference>
<evidence type="ECO:0000313" key="10">
    <source>
        <dbReference type="EMBL" id="AKS32102.1"/>
    </source>
</evidence>
<dbReference type="InterPro" id="IPR009075">
    <property type="entry name" value="AcylCo_DH/oxidase_C"/>
</dbReference>